<evidence type="ECO:0000313" key="1">
    <source>
        <dbReference type="EMBL" id="KAF3067859.1"/>
    </source>
</evidence>
<keyword evidence="2" id="KW-1185">Reference proteome</keyword>
<dbReference type="AlphaFoldDB" id="A0A9P5C9V0"/>
<organism evidence="1 2">
    <name type="scientific">Trichoderma lentiforme</name>
    <dbReference type="NCBI Taxonomy" id="1567552"/>
    <lineage>
        <taxon>Eukaryota</taxon>
        <taxon>Fungi</taxon>
        <taxon>Dikarya</taxon>
        <taxon>Ascomycota</taxon>
        <taxon>Pezizomycotina</taxon>
        <taxon>Sordariomycetes</taxon>
        <taxon>Hypocreomycetidae</taxon>
        <taxon>Hypocreales</taxon>
        <taxon>Hypocreaceae</taxon>
        <taxon>Trichoderma</taxon>
    </lineage>
</organism>
<reference evidence="1 2" key="1">
    <citation type="submission" date="2018-06" db="EMBL/GenBank/DDBJ databases">
        <title>Genome analysis of cellulolytic fungus Trichoderma lentiforme CFAM-422.</title>
        <authorList>
            <person name="Steindorff A.S."/>
            <person name="Formighieri E.F."/>
            <person name="Midorikawa G.E.O."/>
            <person name="Tamietti M.S."/>
            <person name="Ramos E.Z."/>
            <person name="Silva A.S."/>
            <person name="Bon E.P.S."/>
            <person name="Mendes T.D."/>
            <person name="Damaso M.C.T."/>
            <person name="Favaro L.C.L."/>
        </authorList>
    </citation>
    <scope>NUCLEOTIDE SEQUENCE [LARGE SCALE GENOMIC DNA]</scope>
    <source>
        <strain evidence="1 2">CFAM-422</strain>
    </source>
</reference>
<sequence length="188" mass="21004">MSTTLCQKCDFILCHESQGNAAKNYINTWNGDFSLENITFTPNVNLYQDRLPGSNGSIELPIGTSSEFIKFMKMAHTGWNHYQFVVHSVAFDKYNVVIPWALNATVGPHDKMIIPMPEGSPNLSNLTDLGLMKSDIVESSNKPEGSHITYNGTDWLYLDDCTGRIKRVDSVQDYITALHAQGLTEVKV</sequence>
<proteinExistence type="predicted"/>
<name>A0A9P5C9V0_9HYPO</name>
<protein>
    <submittedName>
        <fullName evidence="1">Uncharacterized protein</fullName>
    </submittedName>
</protein>
<accession>A0A9P5C9V0</accession>
<dbReference type="Proteomes" id="UP000801864">
    <property type="component" value="Unassembled WGS sequence"/>
</dbReference>
<dbReference type="EMBL" id="QLNT01000015">
    <property type="protein sequence ID" value="KAF3067859.1"/>
    <property type="molecule type" value="Genomic_DNA"/>
</dbReference>
<comment type="caution">
    <text evidence="1">The sequence shown here is derived from an EMBL/GenBank/DDBJ whole genome shotgun (WGS) entry which is preliminary data.</text>
</comment>
<gene>
    <name evidence="1" type="ORF">CFAM422_008673</name>
</gene>
<evidence type="ECO:0000313" key="2">
    <source>
        <dbReference type="Proteomes" id="UP000801864"/>
    </source>
</evidence>